<keyword evidence="2" id="KW-0732">Signal</keyword>
<evidence type="ECO:0000313" key="3">
    <source>
        <dbReference type="EMBL" id="MBF4769511.1"/>
    </source>
</evidence>
<evidence type="ECO:0000256" key="1">
    <source>
        <dbReference type="SAM" id="Phobius"/>
    </source>
</evidence>
<protein>
    <submittedName>
        <fullName evidence="3">DUF2330 domain-containing protein</fullName>
    </submittedName>
</protein>
<dbReference type="RefSeq" id="WP_194697657.1">
    <property type="nucleotide sequence ID" value="NZ_JADKPO010000026.1"/>
</dbReference>
<evidence type="ECO:0000313" key="4">
    <source>
        <dbReference type="Proteomes" id="UP000660668"/>
    </source>
</evidence>
<proteinExistence type="predicted"/>
<gene>
    <name evidence="3" type="ORF">ISU10_17215</name>
</gene>
<keyword evidence="1" id="KW-0812">Transmembrane</keyword>
<dbReference type="InterPro" id="IPR019283">
    <property type="entry name" value="DUF2330"/>
</dbReference>
<dbReference type="Pfam" id="PF10092">
    <property type="entry name" value="DUF2330"/>
    <property type="match status" value="1"/>
</dbReference>
<organism evidence="3 4">
    <name type="scientific">Nocardioides agariphilus</name>
    <dbReference type="NCBI Taxonomy" id="433664"/>
    <lineage>
        <taxon>Bacteria</taxon>
        <taxon>Bacillati</taxon>
        <taxon>Actinomycetota</taxon>
        <taxon>Actinomycetes</taxon>
        <taxon>Propionibacteriales</taxon>
        <taxon>Nocardioidaceae</taxon>
        <taxon>Nocardioides</taxon>
    </lineage>
</organism>
<reference evidence="3" key="1">
    <citation type="submission" date="2020-11" db="EMBL/GenBank/DDBJ databases">
        <title>Nocardioides cynanchi sp. nov., isolated from soil of rhizosphere of Cynanchum wilfordii.</title>
        <authorList>
            <person name="Lee J.-S."/>
            <person name="Suh M.K."/>
            <person name="Kim J.-S."/>
        </authorList>
    </citation>
    <scope>NUCLEOTIDE SEQUENCE</scope>
    <source>
        <strain evidence="3">KCTC 19276</strain>
    </source>
</reference>
<keyword evidence="4" id="KW-1185">Reference proteome</keyword>
<keyword evidence="1" id="KW-1133">Transmembrane helix</keyword>
<keyword evidence="1" id="KW-0472">Membrane</keyword>
<dbReference type="Proteomes" id="UP000660668">
    <property type="component" value="Unassembled WGS sequence"/>
</dbReference>
<name>A0A930YIA7_9ACTN</name>
<feature type="signal peptide" evidence="2">
    <location>
        <begin position="1"/>
        <end position="26"/>
    </location>
</feature>
<comment type="caution">
    <text evidence="3">The sequence shown here is derived from an EMBL/GenBank/DDBJ whole genome shotgun (WGS) entry which is preliminary data.</text>
</comment>
<dbReference type="AlphaFoldDB" id="A0A930YIA7"/>
<sequence length="366" mass="38611">MRRLLGQLLVSAALVTGWVVSTPAYACACGAMVDGPGGDTSVTAERAVVVWDGARETILLRLSTRSDAVSAGLLVPTPASADVALGDEQVFSDLAHVTAARTEKRWHLFGTPLLLGGKAAGGDTASGGGARGDGVAVLGSVDLGPLRATTLAAADPQGLERWLQSHRFQTSAALQRSVQPYVDEGWTFVAIQLNAVGRALEGDLPPISMTFPSDQAIYPMRMSAVAEEPQSPSVYVLARHRMERTDAVASGPTRPDLAFAGRVAPGEVASATLKKWLSTTPYLTASSQWLPDPSVIVTDFTFAQAPDDKPFHLVIYDDTYFLPGDVGALLVLLLLGGAVWLVVRLTRRPPEPASETSLDTEIPTTA</sequence>
<evidence type="ECO:0000256" key="2">
    <source>
        <dbReference type="SAM" id="SignalP"/>
    </source>
</evidence>
<feature type="chain" id="PRO_5037357136" evidence="2">
    <location>
        <begin position="27"/>
        <end position="366"/>
    </location>
</feature>
<dbReference type="EMBL" id="JADKPO010000026">
    <property type="protein sequence ID" value="MBF4769511.1"/>
    <property type="molecule type" value="Genomic_DNA"/>
</dbReference>
<accession>A0A930YIA7</accession>
<feature type="transmembrane region" description="Helical" evidence="1">
    <location>
        <begin position="320"/>
        <end position="343"/>
    </location>
</feature>